<dbReference type="NCBIfam" id="NF004612">
    <property type="entry name" value="PRK05943.1"/>
    <property type="match status" value="1"/>
</dbReference>
<dbReference type="GO" id="GO:0005840">
    <property type="term" value="C:ribosome"/>
    <property type="evidence" value="ECO:0007669"/>
    <property type="project" value="UniProtKB-KW"/>
</dbReference>
<comment type="caution">
    <text evidence="4">The sequence shown here is derived from an EMBL/GenBank/DDBJ whole genome shotgun (WGS) entry which is preliminary data.</text>
</comment>
<dbReference type="Proteomes" id="UP001526426">
    <property type="component" value="Unassembled WGS sequence"/>
</dbReference>
<name>A0ABT3L444_9CYAN</name>
<dbReference type="InterPro" id="IPR029751">
    <property type="entry name" value="Ribosomal_L25_dom"/>
</dbReference>
<proteinExistence type="predicted"/>
<organism evidence="4 5">
    <name type="scientific">Spirulina subsalsa FACHB-351</name>
    <dbReference type="NCBI Taxonomy" id="234711"/>
    <lineage>
        <taxon>Bacteria</taxon>
        <taxon>Bacillati</taxon>
        <taxon>Cyanobacteriota</taxon>
        <taxon>Cyanophyceae</taxon>
        <taxon>Spirulinales</taxon>
        <taxon>Spirulinaceae</taxon>
        <taxon>Spirulina</taxon>
    </lineage>
</organism>
<dbReference type="CDD" id="cd00495">
    <property type="entry name" value="Ribosomal_L25_TL5_CTC"/>
    <property type="match status" value="1"/>
</dbReference>
<evidence type="ECO:0000256" key="1">
    <source>
        <dbReference type="ARBA" id="ARBA00022980"/>
    </source>
</evidence>
<dbReference type="RefSeq" id="WP_265264029.1">
    <property type="nucleotide sequence ID" value="NZ_JAIHOM010000032.1"/>
</dbReference>
<dbReference type="Pfam" id="PF01386">
    <property type="entry name" value="Ribosomal_L25p"/>
    <property type="match status" value="1"/>
</dbReference>
<evidence type="ECO:0000259" key="3">
    <source>
        <dbReference type="Pfam" id="PF01386"/>
    </source>
</evidence>
<protein>
    <submittedName>
        <fullName evidence="4">50S ribosomal protein L25</fullName>
    </submittedName>
</protein>
<dbReference type="InterPro" id="IPR011035">
    <property type="entry name" value="Ribosomal_bL25/Gln-tRNA_synth"/>
</dbReference>
<dbReference type="EMBL" id="JAIHOM010000032">
    <property type="protein sequence ID" value="MCW6036281.1"/>
    <property type="molecule type" value="Genomic_DNA"/>
</dbReference>
<evidence type="ECO:0000313" key="5">
    <source>
        <dbReference type="Proteomes" id="UP001526426"/>
    </source>
</evidence>
<feature type="domain" description="Large ribosomal subunit protein bL25 L25" evidence="3">
    <location>
        <begin position="6"/>
        <end position="94"/>
    </location>
</feature>
<evidence type="ECO:0000313" key="4">
    <source>
        <dbReference type="EMBL" id="MCW6036281.1"/>
    </source>
</evidence>
<evidence type="ECO:0000256" key="2">
    <source>
        <dbReference type="ARBA" id="ARBA00023274"/>
    </source>
</evidence>
<dbReference type="SUPFAM" id="SSF50715">
    <property type="entry name" value="Ribosomal protein L25-like"/>
    <property type="match status" value="1"/>
</dbReference>
<keyword evidence="5" id="KW-1185">Reference proteome</keyword>
<sequence>MSAPTIECKTRPEGSKPNALRREGLLPANLYGHNVPESLSLVVDAKDAEILLRTAVVNKTVVEVNVPEQSWQGSALIREVQAHPWKRNIYHVSFFAVDPAKLENA</sequence>
<dbReference type="Gene3D" id="2.40.240.10">
    <property type="entry name" value="Ribosomal Protein L25, Chain P"/>
    <property type="match status" value="1"/>
</dbReference>
<keyword evidence="1 4" id="KW-0689">Ribosomal protein</keyword>
<keyword evidence="2" id="KW-0687">Ribonucleoprotein</keyword>
<accession>A0ABT3L444</accession>
<gene>
    <name evidence="4" type="primary">rplY</name>
    <name evidence="4" type="ORF">K4A83_08345</name>
</gene>
<dbReference type="InterPro" id="IPR020056">
    <property type="entry name" value="Rbsml_bL25/Gln-tRNA_synth_N"/>
</dbReference>
<reference evidence="4 5" key="1">
    <citation type="submission" date="2021-08" db="EMBL/GenBank/DDBJ databases">
        <title>Draft genome sequence of Spirulina subsalsa with high tolerance to salinity and hype-accumulation of phycocyanin.</title>
        <authorList>
            <person name="Pei H."/>
            <person name="Jiang L."/>
        </authorList>
    </citation>
    <scope>NUCLEOTIDE SEQUENCE [LARGE SCALE GENOMIC DNA]</scope>
    <source>
        <strain evidence="4 5">FACHB-351</strain>
    </source>
</reference>